<keyword evidence="2" id="KW-1185">Reference proteome</keyword>
<dbReference type="RefSeq" id="WP_199539499.1">
    <property type="nucleotide sequence ID" value="NZ_QNUL01000032.1"/>
</dbReference>
<comment type="caution">
    <text evidence="1">The sequence shown here is derived from an EMBL/GenBank/DDBJ whole genome shotgun (WGS) entry which is preliminary data.</text>
</comment>
<evidence type="ECO:0000313" key="1">
    <source>
        <dbReference type="EMBL" id="REA56936.1"/>
    </source>
</evidence>
<proteinExistence type="predicted"/>
<evidence type="ECO:0000313" key="2">
    <source>
        <dbReference type="Proteomes" id="UP000256373"/>
    </source>
</evidence>
<name>A0A3D8Y438_9BACT</name>
<reference evidence="1 2" key="1">
    <citation type="submission" date="2018-07" db="EMBL/GenBank/DDBJ databases">
        <title>Dyadobacter roseus sp. nov., isolated from rose rhizosphere soil.</title>
        <authorList>
            <person name="Chen L."/>
        </authorList>
    </citation>
    <scope>NUCLEOTIDE SEQUENCE [LARGE SCALE GENOMIC DNA]</scope>
    <source>
        <strain evidence="1 2">RS19</strain>
    </source>
</reference>
<protein>
    <submittedName>
        <fullName evidence="1">Uncharacterized protein</fullName>
    </submittedName>
</protein>
<dbReference type="Proteomes" id="UP000256373">
    <property type="component" value="Unassembled WGS sequence"/>
</dbReference>
<accession>A0A3D8Y438</accession>
<dbReference type="EMBL" id="QNUL01000032">
    <property type="protein sequence ID" value="REA56936.1"/>
    <property type="molecule type" value="Genomic_DNA"/>
</dbReference>
<organism evidence="1 2">
    <name type="scientific">Dyadobacter luteus</name>
    <dbReference type="NCBI Taxonomy" id="2259619"/>
    <lineage>
        <taxon>Bacteria</taxon>
        <taxon>Pseudomonadati</taxon>
        <taxon>Bacteroidota</taxon>
        <taxon>Cytophagia</taxon>
        <taxon>Cytophagales</taxon>
        <taxon>Spirosomataceae</taxon>
        <taxon>Dyadobacter</taxon>
    </lineage>
</organism>
<sequence length="263" mass="30909">ASSIIKIVNLPTEKISYTIWVRRTHTDGFKQYLLSSQAEQDFSRRETWFANNIFYPYLNEKRTQIKYDENLYYFAISLLWRVLIGQLDHPSIQDEPYLEKLKEVATDWKLFLRCERKVPKFNKVYIFLTDRALSHDIASDDVDYYLTRIIDATIVTNSPPSFVSVYAKFNKFIFWATVQGGNATGLGSLKINPMGGSINLPQNFRDQYMNSFFRNRILQLSQFPDISEKQKKIIEDDFERNKESFLQSDAADSMRNDLLLSRK</sequence>
<gene>
    <name evidence="1" type="ORF">DSL64_25110</name>
</gene>
<dbReference type="AlphaFoldDB" id="A0A3D8Y438"/>
<feature type="non-terminal residue" evidence="1">
    <location>
        <position position="1"/>
    </location>
</feature>